<evidence type="ECO:0000256" key="1">
    <source>
        <dbReference type="ARBA" id="ARBA00022723"/>
    </source>
</evidence>
<protein>
    <recommendedName>
        <fullName evidence="6">THAP-type domain-containing protein</fullName>
    </recommendedName>
</protein>
<dbReference type="GO" id="GO:0008270">
    <property type="term" value="F:zinc ion binding"/>
    <property type="evidence" value="ECO:0007669"/>
    <property type="project" value="UniProtKB-KW"/>
</dbReference>
<comment type="caution">
    <text evidence="7">The sequence shown here is derived from an EMBL/GenBank/DDBJ whole genome shotgun (WGS) entry which is preliminary data.</text>
</comment>
<evidence type="ECO:0000256" key="2">
    <source>
        <dbReference type="ARBA" id="ARBA00022771"/>
    </source>
</evidence>
<keyword evidence="3" id="KW-0862">Zinc</keyword>
<keyword evidence="2 5" id="KW-0863">Zinc-finger</keyword>
<evidence type="ECO:0000256" key="4">
    <source>
        <dbReference type="ARBA" id="ARBA00023125"/>
    </source>
</evidence>
<feature type="domain" description="THAP-type" evidence="6">
    <location>
        <begin position="1"/>
        <end position="61"/>
    </location>
</feature>
<evidence type="ECO:0000259" key="6">
    <source>
        <dbReference type="PROSITE" id="PS50950"/>
    </source>
</evidence>
<dbReference type="SUPFAM" id="SSF57716">
    <property type="entry name" value="Glucocorticoid receptor-like (DNA-binding domain)"/>
    <property type="match status" value="1"/>
</dbReference>
<dbReference type="AlphaFoldDB" id="A0A3S5C6Y6"/>
<sequence length="61" mass="7106">MPTTCGFPNCKFRSRYRGTEDNRHFYRVPKKPAVLRNRWLEAIGRTEETIVSQVSSGCQDD</sequence>
<keyword evidence="8" id="KW-1185">Reference proteome</keyword>
<dbReference type="Proteomes" id="UP000784294">
    <property type="component" value="Unassembled WGS sequence"/>
</dbReference>
<evidence type="ECO:0000313" key="7">
    <source>
        <dbReference type="EMBL" id="VEL39437.1"/>
    </source>
</evidence>
<dbReference type="GO" id="GO:0003677">
    <property type="term" value="F:DNA binding"/>
    <property type="evidence" value="ECO:0007669"/>
    <property type="project" value="UniProtKB-UniRule"/>
</dbReference>
<dbReference type="InterPro" id="IPR006612">
    <property type="entry name" value="THAP_Znf"/>
</dbReference>
<reference evidence="7" key="1">
    <citation type="submission" date="2018-11" db="EMBL/GenBank/DDBJ databases">
        <authorList>
            <consortium name="Pathogen Informatics"/>
        </authorList>
    </citation>
    <scope>NUCLEOTIDE SEQUENCE</scope>
</reference>
<keyword evidence="1" id="KW-0479">Metal-binding</keyword>
<evidence type="ECO:0000256" key="3">
    <source>
        <dbReference type="ARBA" id="ARBA00022833"/>
    </source>
</evidence>
<dbReference type="PROSITE" id="PS50950">
    <property type="entry name" value="ZF_THAP"/>
    <property type="match status" value="1"/>
</dbReference>
<gene>
    <name evidence="7" type="ORF">PXEA_LOCUS32877</name>
</gene>
<organism evidence="7 8">
    <name type="scientific">Protopolystoma xenopodis</name>
    <dbReference type="NCBI Taxonomy" id="117903"/>
    <lineage>
        <taxon>Eukaryota</taxon>
        <taxon>Metazoa</taxon>
        <taxon>Spiralia</taxon>
        <taxon>Lophotrochozoa</taxon>
        <taxon>Platyhelminthes</taxon>
        <taxon>Monogenea</taxon>
        <taxon>Polyopisthocotylea</taxon>
        <taxon>Polystomatidea</taxon>
        <taxon>Polystomatidae</taxon>
        <taxon>Protopolystoma</taxon>
    </lineage>
</organism>
<name>A0A3S5C6Y6_9PLAT</name>
<proteinExistence type="predicted"/>
<evidence type="ECO:0000313" key="8">
    <source>
        <dbReference type="Proteomes" id="UP000784294"/>
    </source>
</evidence>
<accession>A0A3S5C6Y6</accession>
<evidence type="ECO:0000256" key="5">
    <source>
        <dbReference type="PROSITE-ProRule" id="PRU00309"/>
    </source>
</evidence>
<dbReference type="OrthoDB" id="7312725at2759"/>
<dbReference type="EMBL" id="CAAALY010261271">
    <property type="protein sequence ID" value="VEL39437.1"/>
    <property type="molecule type" value="Genomic_DNA"/>
</dbReference>
<dbReference type="Pfam" id="PF05485">
    <property type="entry name" value="THAP"/>
    <property type="match status" value="1"/>
</dbReference>
<keyword evidence="4 5" id="KW-0238">DNA-binding</keyword>